<name>A0A0N4X6Y1_HAEPC</name>
<dbReference type="Proteomes" id="UP000268014">
    <property type="component" value="Unassembled WGS sequence"/>
</dbReference>
<sequence>MNNLAHNFAYKFDKSKGYSNSLHPFLMISNNRSDQIAKDKITSATNAPQHFRDSAAVIEVRIAANGFLSILSYIPLLCIRPSSELLDEVQPDTQRIKQHCFSLASIGTLWWTRYCFPWQIGSGEGYDSGGGVPSETQFNEKQFF</sequence>
<dbReference type="WBParaSite" id="HPLM_0002012301-mRNA-1">
    <property type="protein sequence ID" value="HPLM_0002012301-mRNA-1"/>
    <property type="gene ID" value="HPLM_0002012301"/>
</dbReference>
<reference evidence="1 2" key="2">
    <citation type="submission" date="2018-11" db="EMBL/GenBank/DDBJ databases">
        <authorList>
            <consortium name="Pathogen Informatics"/>
        </authorList>
    </citation>
    <scope>NUCLEOTIDE SEQUENCE [LARGE SCALE GENOMIC DNA]</scope>
    <source>
        <strain evidence="1 2">MHpl1</strain>
    </source>
</reference>
<gene>
    <name evidence="1" type="ORF">HPLM_LOCUS20115</name>
</gene>
<evidence type="ECO:0000313" key="3">
    <source>
        <dbReference type="WBParaSite" id="HPLM_0002012301-mRNA-1"/>
    </source>
</evidence>
<evidence type="ECO:0000313" key="2">
    <source>
        <dbReference type="Proteomes" id="UP000268014"/>
    </source>
</evidence>
<accession>A0A0N4X6Y1</accession>
<evidence type="ECO:0000313" key="1">
    <source>
        <dbReference type="EMBL" id="VDO81552.1"/>
    </source>
</evidence>
<proteinExistence type="predicted"/>
<reference evidence="3" key="1">
    <citation type="submission" date="2017-02" db="UniProtKB">
        <authorList>
            <consortium name="WormBaseParasite"/>
        </authorList>
    </citation>
    <scope>IDENTIFICATION</scope>
</reference>
<dbReference type="EMBL" id="UZAF01021865">
    <property type="protein sequence ID" value="VDO81552.1"/>
    <property type="molecule type" value="Genomic_DNA"/>
</dbReference>
<dbReference type="AlphaFoldDB" id="A0A0N4X6Y1"/>
<protein>
    <submittedName>
        <fullName evidence="1 3">Uncharacterized protein</fullName>
    </submittedName>
</protein>
<organism evidence="3">
    <name type="scientific">Haemonchus placei</name>
    <name type="common">Barber's pole worm</name>
    <dbReference type="NCBI Taxonomy" id="6290"/>
    <lineage>
        <taxon>Eukaryota</taxon>
        <taxon>Metazoa</taxon>
        <taxon>Ecdysozoa</taxon>
        <taxon>Nematoda</taxon>
        <taxon>Chromadorea</taxon>
        <taxon>Rhabditida</taxon>
        <taxon>Rhabditina</taxon>
        <taxon>Rhabditomorpha</taxon>
        <taxon>Strongyloidea</taxon>
        <taxon>Trichostrongylidae</taxon>
        <taxon>Haemonchus</taxon>
    </lineage>
</organism>
<keyword evidence="2" id="KW-1185">Reference proteome</keyword>